<dbReference type="Proteomes" id="UP000027265">
    <property type="component" value="Unassembled WGS sequence"/>
</dbReference>
<dbReference type="STRING" id="933084.A0A067QL96"/>
<dbReference type="PANTHER" id="PTHR23077">
    <property type="entry name" value="AAA-FAMILY ATPASE"/>
    <property type="match status" value="1"/>
</dbReference>
<gene>
    <name evidence="3" type="ORF">JAAARDRAFT_683411</name>
</gene>
<dbReference type="OrthoDB" id="2115716at2759"/>
<dbReference type="InterPro" id="IPR050168">
    <property type="entry name" value="AAA_ATPase_domain"/>
</dbReference>
<evidence type="ECO:0000256" key="1">
    <source>
        <dbReference type="SAM" id="MobiDB-lite"/>
    </source>
</evidence>
<dbReference type="HOGENOM" id="CLU_025506_1_0_1"/>
<feature type="domain" description="AAA+ ATPase" evidence="2">
    <location>
        <begin position="165"/>
        <end position="291"/>
    </location>
</feature>
<evidence type="ECO:0000313" key="3">
    <source>
        <dbReference type="EMBL" id="KDQ64302.1"/>
    </source>
</evidence>
<accession>A0A067QL96</accession>
<evidence type="ECO:0000259" key="2">
    <source>
        <dbReference type="SMART" id="SM00382"/>
    </source>
</evidence>
<dbReference type="InParanoid" id="A0A067QL96"/>
<dbReference type="Pfam" id="PF00004">
    <property type="entry name" value="AAA"/>
    <property type="match status" value="1"/>
</dbReference>
<dbReference type="InterPro" id="IPR003593">
    <property type="entry name" value="AAA+_ATPase"/>
</dbReference>
<dbReference type="SMART" id="SM00382">
    <property type="entry name" value="AAA"/>
    <property type="match status" value="1"/>
</dbReference>
<dbReference type="InterPro" id="IPR003959">
    <property type="entry name" value="ATPase_AAA_core"/>
</dbReference>
<dbReference type="EMBL" id="KL197709">
    <property type="protein sequence ID" value="KDQ64302.1"/>
    <property type="molecule type" value="Genomic_DNA"/>
</dbReference>
<dbReference type="InterPro" id="IPR027417">
    <property type="entry name" value="P-loop_NTPase"/>
</dbReference>
<dbReference type="GO" id="GO:0042254">
    <property type="term" value="P:ribosome biogenesis"/>
    <property type="evidence" value="ECO:0007669"/>
    <property type="project" value="TreeGrafter"/>
</dbReference>
<dbReference type="GO" id="GO:0005634">
    <property type="term" value="C:nucleus"/>
    <property type="evidence" value="ECO:0007669"/>
    <property type="project" value="TreeGrafter"/>
</dbReference>
<proteinExistence type="predicted"/>
<dbReference type="CDD" id="cd19481">
    <property type="entry name" value="RecA-like_protease"/>
    <property type="match status" value="1"/>
</dbReference>
<dbReference type="AlphaFoldDB" id="A0A067QL96"/>
<dbReference type="GO" id="GO:0005524">
    <property type="term" value="F:ATP binding"/>
    <property type="evidence" value="ECO:0007669"/>
    <property type="project" value="InterPro"/>
</dbReference>
<evidence type="ECO:0000313" key="4">
    <source>
        <dbReference type="Proteomes" id="UP000027265"/>
    </source>
</evidence>
<keyword evidence="4" id="KW-1185">Reference proteome</keyword>
<feature type="region of interest" description="Disordered" evidence="1">
    <location>
        <begin position="375"/>
        <end position="405"/>
    </location>
</feature>
<reference evidence="4" key="1">
    <citation type="journal article" date="2014" name="Proc. Natl. Acad. Sci. U.S.A.">
        <title>Extensive sampling of basidiomycete genomes demonstrates inadequacy of the white-rot/brown-rot paradigm for wood decay fungi.</title>
        <authorList>
            <person name="Riley R."/>
            <person name="Salamov A.A."/>
            <person name="Brown D.W."/>
            <person name="Nagy L.G."/>
            <person name="Floudas D."/>
            <person name="Held B.W."/>
            <person name="Levasseur A."/>
            <person name="Lombard V."/>
            <person name="Morin E."/>
            <person name="Otillar R."/>
            <person name="Lindquist E.A."/>
            <person name="Sun H."/>
            <person name="LaButti K.M."/>
            <person name="Schmutz J."/>
            <person name="Jabbour D."/>
            <person name="Luo H."/>
            <person name="Baker S.E."/>
            <person name="Pisabarro A.G."/>
            <person name="Walton J.D."/>
            <person name="Blanchette R.A."/>
            <person name="Henrissat B."/>
            <person name="Martin F."/>
            <person name="Cullen D."/>
            <person name="Hibbett D.S."/>
            <person name="Grigoriev I.V."/>
        </authorList>
    </citation>
    <scope>NUCLEOTIDE SEQUENCE [LARGE SCALE GENOMIC DNA]</scope>
    <source>
        <strain evidence="4">MUCL 33604</strain>
    </source>
</reference>
<dbReference type="GO" id="GO:0003723">
    <property type="term" value="F:RNA binding"/>
    <property type="evidence" value="ECO:0007669"/>
    <property type="project" value="TreeGrafter"/>
</dbReference>
<protein>
    <recommendedName>
        <fullName evidence="2">AAA+ ATPase domain-containing protein</fullName>
    </recommendedName>
</protein>
<dbReference type="Gene3D" id="3.40.50.300">
    <property type="entry name" value="P-loop containing nucleotide triphosphate hydrolases"/>
    <property type="match status" value="1"/>
</dbReference>
<dbReference type="SUPFAM" id="SSF52540">
    <property type="entry name" value="P-loop containing nucleoside triphosphate hydrolases"/>
    <property type="match status" value="1"/>
</dbReference>
<organism evidence="3 4">
    <name type="scientific">Jaapia argillacea MUCL 33604</name>
    <dbReference type="NCBI Taxonomy" id="933084"/>
    <lineage>
        <taxon>Eukaryota</taxon>
        <taxon>Fungi</taxon>
        <taxon>Dikarya</taxon>
        <taxon>Basidiomycota</taxon>
        <taxon>Agaricomycotina</taxon>
        <taxon>Agaricomycetes</taxon>
        <taxon>Agaricomycetidae</taxon>
        <taxon>Jaapiales</taxon>
        <taxon>Jaapiaceae</taxon>
        <taxon>Jaapia</taxon>
    </lineage>
</organism>
<name>A0A067QL96_9AGAM</name>
<sequence length="428" mass="48256">MAPAYAGVLSFPGAYVRPVAPSELITNTLFVPLARRAGAMPGILVDQVEFGSFHVAYDKYDFIVYAIKWVSGMFMDSRQFILHEGPQGPARELLLAAGVWSQETHDEIWVFDRGFWNKNHGLWAEVQKADWKDVILDENFKVSLRKDVEGFFKSETVYKRLAIPWKRGMIMHGPPGNGKTISIKAIMKWGSENGYLPLYVKSFQSYKGEEGAMADVFDKARQLSPCVVILEDLDSLINDRNRSFFLNQLDGLEGNDGLLVIGTTNHFERLDPGLSTRPSRFDRKYLFDDPNREERTLYCKYWQKKLETNPDIDFPDSLVDEAVETTEDFSFAYLKEAFVSTLVLIATEDSGHHVDFASALKAQIKVLKKQLDKAPRGDVNSYTPCSPAGPNPPEPTSTATALAEHHQEKWNTRARALAAAAMGRPFIF</sequence>
<dbReference type="GO" id="GO:1990275">
    <property type="term" value="F:preribosome binding"/>
    <property type="evidence" value="ECO:0007669"/>
    <property type="project" value="TreeGrafter"/>
</dbReference>
<dbReference type="GO" id="GO:0016887">
    <property type="term" value="F:ATP hydrolysis activity"/>
    <property type="evidence" value="ECO:0007669"/>
    <property type="project" value="InterPro"/>
</dbReference>
<dbReference type="PANTHER" id="PTHR23077:SF132">
    <property type="entry name" value="ATP-DEPENDENT ZN PROTEASE"/>
    <property type="match status" value="1"/>
</dbReference>